<name>A0A918YMX6_9ACTN</name>
<dbReference type="AlphaFoldDB" id="A0A918YMX6"/>
<accession>A0A918YMX6</accession>
<sequence>MLDVAAEVATIRAAYGPDERRVLAAYGDVHAALEAAGLRPYVETRGGLAVCAYAEDGTLLVLACEDALPLNRDALTGWHLSHVPEDEPGAAWRCVVYDSVPADPGSGEVGDLRLLPLVDAAKAHLATCSRTARAA</sequence>
<dbReference type="RefSeq" id="WP_189956804.1">
    <property type="nucleotide sequence ID" value="NZ_BMVG01000019.1"/>
</dbReference>
<keyword evidence="2" id="KW-1185">Reference proteome</keyword>
<dbReference type="EMBL" id="BMVG01000019">
    <property type="protein sequence ID" value="GHE09193.1"/>
    <property type="molecule type" value="Genomic_DNA"/>
</dbReference>
<gene>
    <name evidence="1" type="ORF">GCM10010339_60620</name>
</gene>
<evidence type="ECO:0000313" key="2">
    <source>
        <dbReference type="Proteomes" id="UP000655443"/>
    </source>
</evidence>
<dbReference type="Proteomes" id="UP000655443">
    <property type="component" value="Unassembled WGS sequence"/>
</dbReference>
<comment type="caution">
    <text evidence="1">The sequence shown here is derived from an EMBL/GenBank/DDBJ whole genome shotgun (WGS) entry which is preliminary data.</text>
</comment>
<reference evidence="1" key="2">
    <citation type="submission" date="2020-09" db="EMBL/GenBank/DDBJ databases">
        <authorList>
            <person name="Sun Q."/>
            <person name="Ohkuma M."/>
        </authorList>
    </citation>
    <scope>NUCLEOTIDE SEQUENCE</scope>
    <source>
        <strain evidence="1">JCM 4714</strain>
    </source>
</reference>
<reference evidence="1" key="1">
    <citation type="journal article" date="2014" name="Int. J. Syst. Evol. Microbiol.">
        <title>Complete genome sequence of Corynebacterium casei LMG S-19264T (=DSM 44701T), isolated from a smear-ripened cheese.</title>
        <authorList>
            <consortium name="US DOE Joint Genome Institute (JGI-PGF)"/>
            <person name="Walter F."/>
            <person name="Albersmeier A."/>
            <person name="Kalinowski J."/>
            <person name="Ruckert C."/>
        </authorList>
    </citation>
    <scope>NUCLEOTIDE SEQUENCE</scope>
    <source>
        <strain evidence="1">JCM 4714</strain>
    </source>
</reference>
<organism evidence="1 2">
    <name type="scientific">Streptomyces alanosinicus</name>
    <dbReference type="NCBI Taxonomy" id="68171"/>
    <lineage>
        <taxon>Bacteria</taxon>
        <taxon>Bacillati</taxon>
        <taxon>Actinomycetota</taxon>
        <taxon>Actinomycetes</taxon>
        <taxon>Kitasatosporales</taxon>
        <taxon>Streptomycetaceae</taxon>
        <taxon>Streptomyces</taxon>
    </lineage>
</organism>
<proteinExistence type="predicted"/>
<evidence type="ECO:0000313" key="1">
    <source>
        <dbReference type="EMBL" id="GHE09193.1"/>
    </source>
</evidence>
<protein>
    <submittedName>
        <fullName evidence="1">Uncharacterized protein</fullName>
    </submittedName>
</protein>